<dbReference type="PROSITE" id="PS50828">
    <property type="entry name" value="SMR"/>
    <property type="match status" value="1"/>
</dbReference>
<dbReference type="GO" id="GO:0004519">
    <property type="term" value="F:endonuclease activity"/>
    <property type="evidence" value="ECO:0007669"/>
    <property type="project" value="TreeGrafter"/>
</dbReference>
<feature type="region of interest" description="Disordered" evidence="1">
    <location>
        <begin position="518"/>
        <end position="557"/>
    </location>
</feature>
<feature type="compositionally biased region" description="Polar residues" evidence="1">
    <location>
        <begin position="98"/>
        <end position="111"/>
    </location>
</feature>
<dbReference type="PANTHER" id="PTHR46535:SF1">
    <property type="entry name" value="NEDD4-BINDING PROTEIN 2"/>
    <property type="match status" value="1"/>
</dbReference>
<feature type="compositionally biased region" description="Low complexity" evidence="1">
    <location>
        <begin position="404"/>
        <end position="413"/>
    </location>
</feature>
<protein>
    <submittedName>
        <fullName evidence="3">NEDD4-binding 2 isoform A</fullName>
    </submittedName>
</protein>
<dbReference type="Pfam" id="PF08590">
    <property type="entry name" value="DUF1771"/>
    <property type="match status" value="1"/>
</dbReference>
<feature type="region of interest" description="Disordered" evidence="1">
    <location>
        <begin position="1"/>
        <end position="82"/>
    </location>
</feature>
<feature type="compositionally biased region" description="Low complexity" evidence="1">
    <location>
        <begin position="1"/>
        <end position="11"/>
    </location>
</feature>
<dbReference type="PANTHER" id="PTHR46535">
    <property type="entry name" value="NEDD4-BINDING PROTEIN 2"/>
    <property type="match status" value="1"/>
</dbReference>
<feature type="compositionally biased region" description="Low complexity" evidence="1">
    <location>
        <begin position="531"/>
        <end position="546"/>
    </location>
</feature>
<feature type="domain" description="Smr" evidence="2">
    <location>
        <begin position="763"/>
        <end position="840"/>
    </location>
</feature>
<comment type="caution">
    <text evidence="3">The sequence shown here is derived from an EMBL/GenBank/DDBJ whole genome shotgun (WGS) entry which is preliminary data.</text>
</comment>
<dbReference type="Proteomes" id="UP000239649">
    <property type="component" value="Unassembled WGS sequence"/>
</dbReference>
<evidence type="ECO:0000256" key="1">
    <source>
        <dbReference type="SAM" id="MobiDB-lite"/>
    </source>
</evidence>
<dbReference type="OrthoDB" id="513489at2759"/>
<feature type="region of interest" description="Disordered" evidence="1">
    <location>
        <begin position="97"/>
        <end position="130"/>
    </location>
</feature>
<proteinExistence type="predicted"/>
<feature type="compositionally biased region" description="Low complexity" evidence="1">
    <location>
        <begin position="643"/>
        <end position="654"/>
    </location>
</feature>
<dbReference type="GO" id="GO:0005634">
    <property type="term" value="C:nucleus"/>
    <property type="evidence" value="ECO:0007669"/>
    <property type="project" value="TreeGrafter"/>
</dbReference>
<dbReference type="InterPro" id="IPR002625">
    <property type="entry name" value="Smr_dom"/>
</dbReference>
<sequence>MQTEVASSGAPPASPPPKALHNRAAMHSVLFPAERGTKFSGTTEPPCRHLQQHPPNLLPPYLSPNSATAGRPTEAPVATESQGSVALADIIPGLITLDTGQHPPTTASPAKQATPAPRPRRPTVGASRGWWPSWPVAPTLGVNQLPLGHATTCDVAAPSPPPRCTHGGANTSAWLLTPLSQSSAPESVSADQWSAADNLLDESKYRTPPRTMPTPAAPTGGGAADGALTGTPPVTPFPLLDASAHQANGAFDAAPGSPGSEDEMLAALMPHLAHCLATPSASGASTPGGGEPRAPQRAPAPSPLSFPALPAGDSALLDAVPLRSASRQSQRSEGGCDAAELVAAVEFHLQMFPNLKREVVGDVLQRHSDAPQAGLDTLIMLSACVEDAAGEGGGAGAQVPDAAGWESVSSGSGSDDEGGGGGPGHSWEGGLTAVELAGFEEGVFPDARLLRGAPGAAVVPEAADVLPAEEKRELLKAEFGGIAAAEVEAALAACDGSLFAAAELLRLFVEEDAAQRQQRQQQRRLDGGAHGAAAAAANVPAAAAHASPEPGTSCLPQHARPKVQHLARRFPDVSPESLEVALASAGVDLPTARRTLREAGYTEVAVEPSPAPRELQPLPASLALPMPVPMPPPRTGTGGSGSAGRDSASASAASSPPPSMPLSVPSASPSAPLARLSLAEATHVRNQAIWEQERAQAQRLEQAYRRCFALAADAHNRGDHQAAAEYSLKGREYREQFHEEQGKASRRISKRVNATNGMPRISVDLHGQTVESALATVESGIRSLPESIPGGVVVRYITGKGRHSAGGAARIRPEVQRLLAEHGIPFVEGPGGGWVEATLVPANDEH</sequence>
<evidence type="ECO:0000313" key="3">
    <source>
        <dbReference type="EMBL" id="PSC74688.1"/>
    </source>
</evidence>
<dbReference type="STRING" id="554055.A0A2P6VKT1"/>
<feature type="region of interest" description="Disordered" evidence="1">
    <location>
        <begin position="603"/>
        <end position="670"/>
    </location>
</feature>
<dbReference type="EMBL" id="LHPF02000004">
    <property type="protein sequence ID" value="PSC74688.1"/>
    <property type="molecule type" value="Genomic_DNA"/>
</dbReference>
<dbReference type="Gene3D" id="3.30.1370.110">
    <property type="match status" value="1"/>
</dbReference>
<dbReference type="InterPro" id="IPR052772">
    <property type="entry name" value="Endo/PolyKinase_Domain-Protein"/>
</dbReference>
<dbReference type="SUPFAM" id="SSF160443">
    <property type="entry name" value="SMR domain-like"/>
    <property type="match status" value="1"/>
</dbReference>
<evidence type="ECO:0000313" key="4">
    <source>
        <dbReference type="Proteomes" id="UP000239649"/>
    </source>
</evidence>
<dbReference type="InterPro" id="IPR036063">
    <property type="entry name" value="Smr_dom_sf"/>
</dbReference>
<evidence type="ECO:0000259" key="2">
    <source>
        <dbReference type="PROSITE" id="PS50828"/>
    </source>
</evidence>
<feature type="region of interest" description="Disordered" evidence="1">
    <location>
        <begin position="202"/>
        <end position="232"/>
    </location>
</feature>
<reference evidence="3 4" key="1">
    <citation type="journal article" date="2018" name="Plant J.">
        <title>Genome sequences of Chlorella sorokiniana UTEX 1602 and Micractinium conductrix SAG 241.80: implications to maltose excretion by a green alga.</title>
        <authorList>
            <person name="Arriola M.B."/>
            <person name="Velmurugan N."/>
            <person name="Zhang Y."/>
            <person name="Plunkett M.H."/>
            <person name="Hondzo H."/>
            <person name="Barney B.M."/>
        </authorList>
    </citation>
    <scope>NUCLEOTIDE SEQUENCE [LARGE SCALE GENOMIC DNA]</scope>
    <source>
        <strain evidence="3 4">SAG 241.80</strain>
    </source>
</reference>
<feature type="region of interest" description="Disordered" evidence="1">
    <location>
        <begin position="390"/>
        <end position="429"/>
    </location>
</feature>
<accession>A0A2P6VKT1</accession>
<dbReference type="SMART" id="SM00463">
    <property type="entry name" value="SMR"/>
    <property type="match status" value="1"/>
</dbReference>
<dbReference type="AlphaFoldDB" id="A0A2P6VKT1"/>
<organism evidence="3 4">
    <name type="scientific">Micractinium conductrix</name>
    <dbReference type="NCBI Taxonomy" id="554055"/>
    <lineage>
        <taxon>Eukaryota</taxon>
        <taxon>Viridiplantae</taxon>
        <taxon>Chlorophyta</taxon>
        <taxon>core chlorophytes</taxon>
        <taxon>Trebouxiophyceae</taxon>
        <taxon>Chlorellales</taxon>
        <taxon>Chlorellaceae</taxon>
        <taxon>Chlorella clade</taxon>
        <taxon>Micractinium</taxon>
    </lineage>
</organism>
<dbReference type="InterPro" id="IPR013899">
    <property type="entry name" value="DUF1771"/>
</dbReference>
<feature type="compositionally biased region" description="Low complexity" evidence="1">
    <location>
        <begin position="661"/>
        <end position="670"/>
    </location>
</feature>
<gene>
    <name evidence="3" type="ORF">C2E20_2311</name>
</gene>
<feature type="region of interest" description="Disordered" evidence="1">
    <location>
        <begin position="278"/>
        <end position="310"/>
    </location>
</feature>
<keyword evidence="4" id="KW-1185">Reference proteome</keyword>
<name>A0A2P6VKT1_9CHLO</name>
<dbReference type="SMART" id="SM01162">
    <property type="entry name" value="DUF1771"/>
    <property type="match status" value="1"/>
</dbReference>